<comment type="caution">
    <text evidence="2">The sequence shown here is derived from an EMBL/GenBank/DDBJ whole genome shotgun (WGS) entry which is preliminary data.</text>
</comment>
<dbReference type="eggNOG" id="ENOG502ZEUW">
    <property type="taxonomic scope" value="Bacteria"/>
</dbReference>
<proteinExistence type="predicted"/>
<feature type="transmembrane region" description="Helical" evidence="1">
    <location>
        <begin position="7"/>
        <end position="25"/>
    </location>
</feature>
<protein>
    <submittedName>
        <fullName evidence="2">Uncharacterized protein</fullName>
    </submittedName>
</protein>
<evidence type="ECO:0000313" key="2">
    <source>
        <dbReference type="EMBL" id="KGX85619.1"/>
    </source>
</evidence>
<dbReference type="STRING" id="1385511.GCA_000425225_00018"/>
<feature type="transmembrane region" description="Helical" evidence="1">
    <location>
        <begin position="106"/>
        <end position="124"/>
    </location>
</feature>
<accession>A0A0A5G0Q8</accession>
<keyword evidence="1" id="KW-0472">Membrane</keyword>
<keyword evidence="3" id="KW-1185">Reference proteome</keyword>
<reference evidence="2 3" key="1">
    <citation type="submission" date="2013-08" db="EMBL/GenBank/DDBJ databases">
        <authorList>
            <person name="Huang J."/>
            <person name="Wang G."/>
        </authorList>
    </citation>
    <scope>NUCLEOTIDE SEQUENCE [LARGE SCALE GENOMIC DNA]</scope>
    <source>
        <strain evidence="2 3">BH030004</strain>
    </source>
</reference>
<dbReference type="RefSeq" id="WP_027445115.1">
    <property type="nucleotide sequence ID" value="NZ_AULJ01000001.1"/>
</dbReference>
<keyword evidence="1" id="KW-1133">Transmembrane helix</keyword>
<evidence type="ECO:0000256" key="1">
    <source>
        <dbReference type="SAM" id="Phobius"/>
    </source>
</evidence>
<dbReference type="EMBL" id="AVPF01000038">
    <property type="protein sequence ID" value="KGX85619.1"/>
    <property type="molecule type" value="Genomic_DNA"/>
</dbReference>
<dbReference type="AlphaFoldDB" id="A0A0A5G0Q8"/>
<feature type="transmembrane region" description="Helical" evidence="1">
    <location>
        <begin position="75"/>
        <end position="94"/>
    </location>
</feature>
<sequence>MKNNVRYFILFIVFSASFTFGVWLLDVLEGSKITNTEHVDLNGGLLFIVWMFTWVLFGAIMVPLTLSIDKFINHVVIRVLIYSLVGYLFGMVVFHRSFEHIQTYELNEMTSSLIFLGVGLLYAITDQYTYRKVTDDAH</sequence>
<organism evidence="2 3">
    <name type="scientific">Pontibacillus marinus BH030004 = DSM 16465</name>
    <dbReference type="NCBI Taxonomy" id="1385511"/>
    <lineage>
        <taxon>Bacteria</taxon>
        <taxon>Bacillati</taxon>
        <taxon>Bacillota</taxon>
        <taxon>Bacilli</taxon>
        <taxon>Bacillales</taxon>
        <taxon>Bacillaceae</taxon>
        <taxon>Pontibacillus</taxon>
    </lineage>
</organism>
<evidence type="ECO:0000313" key="3">
    <source>
        <dbReference type="Proteomes" id="UP000030403"/>
    </source>
</evidence>
<keyword evidence="1" id="KW-0812">Transmembrane</keyword>
<name>A0A0A5G0Q8_9BACI</name>
<dbReference type="Proteomes" id="UP000030403">
    <property type="component" value="Unassembled WGS sequence"/>
</dbReference>
<gene>
    <name evidence="2" type="ORF">N783_14085</name>
</gene>
<feature type="transmembrane region" description="Helical" evidence="1">
    <location>
        <begin position="45"/>
        <end position="68"/>
    </location>
</feature>
<dbReference type="OrthoDB" id="2969194at2"/>